<feature type="transmembrane region" description="Helical" evidence="13">
    <location>
        <begin position="329"/>
        <end position="357"/>
    </location>
</feature>
<comment type="similarity">
    <text evidence="2">Belongs to the TrkH potassium transport family.</text>
</comment>
<dbReference type="InterPro" id="IPR003445">
    <property type="entry name" value="Cat_transpt"/>
</dbReference>
<dbReference type="InterPro" id="IPR004772">
    <property type="entry name" value="TrkH"/>
</dbReference>
<keyword evidence="4" id="KW-1003">Cell membrane</keyword>
<feature type="transmembrane region" description="Helical" evidence="13">
    <location>
        <begin position="182"/>
        <end position="206"/>
    </location>
</feature>
<protein>
    <submittedName>
        <fullName evidence="14">TrkH family potassium uptake protein</fullName>
    </submittedName>
</protein>
<evidence type="ECO:0000256" key="6">
    <source>
        <dbReference type="ARBA" id="ARBA00022538"/>
    </source>
</evidence>
<feature type="binding site" evidence="12">
    <location>
        <position position="313"/>
    </location>
    <ligand>
        <name>K(+)</name>
        <dbReference type="ChEBI" id="CHEBI:29103"/>
    </ligand>
</feature>
<keyword evidence="6" id="KW-0633">Potassium transport</keyword>
<feature type="transmembrane region" description="Helical" evidence="13">
    <location>
        <begin position="391"/>
        <end position="411"/>
    </location>
</feature>
<dbReference type="Proteomes" id="UP001139365">
    <property type="component" value="Unassembled WGS sequence"/>
</dbReference>
<proteinExistence type="inferred from homology"/>
<comment type="subcellular location">
    <subcellularLocation>
        <location evidence="1">Cell inner membrane</location>
        <topology evidence="1">Multi-pass membrane protein</topology>
    </subcellularLocation>
</comment>
<evidence type="ECO:0000313" key="14">
    <source>
        <dbReference type="EMBL" id="MCI5756236.1"/>
    </source>
</evidence>
<keyword evidence="11 13" id="KW-0472">Membrane</keyword>
<dbReference type="GO" id="GO:0005886">
    <property type="term" value="C:plasma membrane"/>
    <property type="evidence" value="ECO:0007669"/>
    <property type="project" value="UniProtKB-SubCell"/>
</dbReference>
<dbReference type="PANTHER" id="PTHR32024">
    <property type="entry name" value="TRK SYSTEM POTASSIUM UPTAKE PROTEIN TRKG-RELATED"/>
    <property type="match status" value="1"/>
</dbReference>
<gene>
    <name evidence="14" type="ORF">MR241_08090</name>
</gene>
<feature type="binding site" evidence="12">
    <location>
        <position position="312"/>
    </location>
    <ligand>
        <name>K(+)</name>
        <dbReference type="ChEBI" id="CHEBI:29103"/>
    </ligand>
</feature>
<organism evidence="14 15">
    <name type="scientific">Candidatus Colimorpha enterica</name>
    <dbReference type="NCBI Taxonomy" id="3083063"/>
    <lineage>
        <taxon>Bacteria</taxon>
        <taxon>Pseudomonadati</taxon>
        <taxon>Bacteroidota</taxon>
        <taxon>Bacteroidia</taxon>
        <taxon>Bacteroidales</taxon>
        <taxon>Candidatus Colimorpha</taxon>
    </lineage>
</organism>
<keyword evidence="8 12" id="KW-0630">Potassium</keyword>
<feature type="binding site" evidence="12">
    <location>
        <position position="111"/>
    </location>
    <ligand>
        <name>K(+)</name>
        <dbReference type="ChEBI" id="CHEBI:29103"/>
    </ligand>
</feature>
<dbReference type="GO" id="GO:0046872">
    <property type="term" value="F:metal ion binding"/>
    <property type="evidence" value="ECO:0007669"/>
    <property type="project" value="UniProtKB-KW"/>
</dbReference>
<keyword evidence="9 13" id="KW-1133">Transmembrane helix</keyword>
<feature type="binding site" evidence="12">
    <location>
        <position position="110"/>
    </location>
    <ligand>
        <name>K(+)</name>
        <dbReference type="ChEBI" id="CHEBI:29103"/>
    </ligand>
</feature>
<dbReference type="AlphaFoldDB" id="A0AAE3FGU8"/>
<evidence type="ECO:0000256" key="1">
    <source>
        <dbReference type="ARBA" id="ARBA00004429"/>
    </source>
</evidence>
<keyword evidence="12" id="KW-0479">Metal-binding</keyword>
<keyword evidence="5" id="KW-0997">Cell inner membrane</keyword>
<sequence>MNRRMIFHTVGLILEIEAALMLLPALTSFIYREGESLAFFLSAAAVFAVGLALTLFSKPENSVIYAREGFVTVALAWILMSAAGALPFVISREIPSFVDAFFETVSGFTTTGASVLDDVEALSHGALFWRSFTHWIGGMGVLVFVMAIFPSDSGRSIHIMRAEMPGPIVGKIVPKIRETAKILYLIYIVLTGVEVIFLLAGGMPLFDSLIHAFGTAGTGGFGIKSDSIAGYSPYLQWVIAIFMLIFGINFNLFYLILIGRLGQAVKSRELWCYGGIVLSAAVMIGFNIYPIYKNISDCARLSVFQVASIMTTTGYSTCDFNKWPEFSKAVLLLLMFIGGCAGSTAGGLKVSRVILLFRMIKRDIRRMLHPRSVGVIKFEGSRIDDATLNSVSVYFSVYCLAFAVIFLLISLEPFDFETAFSATSACFNNIGPGLGAAGPMSSFNVFSAPSKVLLSVAMLLGRLEIFPIFLALSPSTWLKN</sequence>
<accession>A0AAE3FGU8</accession>
<evidence type="ECO:0000256" key="13">
    <source>
        <dbReference type="SAM" id="Phobius"/>
    </source>
</evidence>
<dbReference type="PANTHER" id="PTHR32024:SF2">
    <property type="entry name" value="TRK SYSTEM POTASSIUM UPTAKE PROTEIN TRKG-RELATED"/>
    <property type="match status" value="1"/>
</dbReference>
<evidence type="ECO:0000256" key="7">
    <source>
        <dbReference type="ARBA" id="ARBA00022692"/>
    </source>
</evidence>
<dbReference type="GO" id="GO:0015379">
    <property type="term" value="F:potassium:chloride symporter activity"/>
    <property type="evidence" value="ECO:0007669"/>
    <property type="project" value="InterPro"/>
</dbReference>
<evidence type="ECO:0000256" key="12">
    <source>
        <dbReference type="PIRSR" id="PIRSR006247-1"/>
    </source>
</evidence>
<evidence type="ECO:0000256" key="5">
    <source>
        <dbReference type="ARBA" id="ARBA00022519"/>
    </source>
</evidence>
<feature type="transmembrane region" description="Helical" evidence="13">
    <location>
        <begin position="69"/>
        <end position="90"/>
    </location>
</feature>
<evidence type="ECO:0000256" key="11">
    <source>
        <dbReference type="ARBA" id="ARBA00023136"/>
    </source>
</evidence>
<feature type="transmembrane region" description="Helical" evidence="13">
    <location>
        <begin position="12"/>
        <end position="31"/>
    </location>
</feature>
<evidence type="ECO:0000256" key="9">
    <source>
        <dbReference type="ARBA" id="ARBA00022989"/>
    </source>
</evidence>
<keyword evidence="3" id="KW-0813">Transport</keyword>
<evidence type="ECO:0000256" key="10">
    <source>
        <dbReference type="ARBA" id="ARBA00023065"/>
    </source>
</evidence>
<dbReference type="PIRSF" id="PIRSF006247">
    <property type="entry name" value="TrkH"/>
    <property type="match status" value="1"/>
</dbReference>
<reference evidence="14 15" key="1">
    <citation type="submission" date="2022-03" db="EMBL/GenBank/DDBJ databases">
        <title>Metagenome-assembled genomes from swine fecal metagenomes.</title>
        <authorList>
            <person name="Holman D.B."/>
            <person name="Kommadath A."/>
        </authorList>
    </citation>
    <scope>NUCLEOTIDE SEQUENCE [LARGE SCALE GENOMIC DNA]</scope>
    <source>
        <strain evidence="14">SUG147</strain>
    </source>
</reference>
<evidence type="ECO:0000256" key="8">
    <source>
        <dbReference type="ARBA" id="ARBA00022958"/>
    </source>
</evidence>
<feature type="transmembrane region" description="Helical" evidence="13">
    <location>
        <begin position="270"/>
        <end position="292"/>
    </location>
</feature>
<feature type="transmembrane region" description="Helical" evidence="13">
    <location>
        <begin position="132"/>
        <end position="151"/>
    </location>
</feature>
<feature type="binding site" evidence="12">
    <location>
        <position position="429"/>
    </location>
    <ligand>
        <name>K(+)</name>
        <dbReference type="ChEBI" id="CHEBI:29103"/>
    </ligand>
</feature>
<evidence type="ECO:0000313" key="15">
    <source>
        <dbReference type="Proteomes" id="UP001139365"/>
    </source>
</evidence>
<comment type="caution">
    <text evidence="14">The sequence shown here is derived from an EMBL/GenBank/DDBJ whole genome shotgun (WGS) entry which is preliminary data.</text>
</comment>
<dbReference type="Pfam" id="PF02386">
    <property type="entry name" value="TrkH"/>
    <property type="match status" value="2"/>
</dbReference>
<evidence type="ECO:0000256" key="4">
    <source>
        <dbReference type="ARBA" id="ARBA00022475"/>
    </source>
</evidence>
<evidence type="ECO:0000256" key="2">
    <source>
        <dbReference type="ARBA" id="ARBA00009137"/>
    </source>
</evidence>
<keyword evidence="7 13" id="KW-0812">Transmembrane</keyword>
<evidence type="ECO:0000256" key="3">
    <source>
        <dbReference type="ARBA" id="ARBA00022448"/>
    </source>
</evidence>
<feature type="binding site" evidence="12">
    <location>
        <position position="219"/>
    </location>
    <ligand>
        <name>K(+)</name>
        <dbReference type="ChEBI" id="CHEBI:29103"/>
    </ligand>
</feature>
<feature type="transmembrane region" description="Helical" evidence="13">
    <location>
        <begin position="37"/>
        <end position="57"/>
    </location>
</feature>
<dbReference type="EMBL" id="JALEMU010000131">
    <property type="protein sequence ID" value="MCI5756236.1"/>
    <property type="molecule type" value="Genomic_DNA"/>
</dbReference>
<name>A0AAE3FGU8_9BACT</name>
<keyword evidence="10" id="KW-0406">Ion transport</keyword>
<feature type="transmembrane region" description="Helical" evidence="13">
    <location>
        <begin position="234"/>
        <end position="258"/>
    </location>
</feature>
<feature type="transmembrane region" description="Helical" evidence="13">
    <location>
        <begin position="452"/>
        <end position="472"/>
    </location>
</feature>